<proteinExistence type="predicted"/>
<evidence type="ECO:0000256" key="2">
    <source>
        <dbReference type="ARBA" id="ARBA00023315"/>
    </source>
</evidence>
<dbReference type="InterPro" id="IPR000182">
    <property type="entry name" value="GNAT_dom"/>
</dbReference>
<dbReference type="InterPro" id="IPR050832">
    <property type="entry name" value="Bact_Acetyltransf"/>
</dbReference>
<keyword evidence="1 4" id="KW-0808">Transferase</keyword>
<dbReference type="SUPFAM" id="SSF55729">
    <property type="entry name" value="Acyl-CoA N-acyltransferases (Nat)"/>
    <property type="match status" value="1"/>
</dbReference>
<evidence type="ECO:0000313" key="4">
    <source>
        <dbReference type="EMBL" id="SFJ81758.1"/>
    </source>
</evidence>
<dbReference type="OrthoDB" id="9797178at2"/>
<dbReference type="Pfam" id="PF00583">
    <property type="entry name" value="Acetyltransf_1"/>
    <property type="match status" value="1"/>
</dbReference>
<dbReference type="RefSeq" id="WP_090681020.1">
    <property type="nucleotide sequence ID" value="NZ_FORU01000017.1"/>
</dbReference>
<dbReference type="Proteomes" id="UP000243887">
    <property type="component" value="Unassembled WGS sequence"/>
</dbReference>
<dbReference type="GO" id="GO:0016747">
    <property type="term" value="F:acyltransferase activity, transferring groups other than amino-acyl groups"/>
    <property type="evidence" value="ECO:0007669"/>
    <property type="project" value="InterPro"/>
</dbReference>
<evidence type="ECO:0000256" key="1">
    <source>
        <dbReference type="ARBA" id="ARBA00022679"/>
    </source>
</evidence>
<dbReference type="STRING" id="1150112.SAMN04487893_11763"/>
<evidence type="ECO:0000313" key="5">
    <source>
        <dbReference type="Proteomes" id="UP000243887"/>
    </source>
</evidence>
<dbReference type="EMBL" id="FORU01000017">
    <property type="protein sequence ID" value="SFJ81758.1"/>
    <property type="molecule type" value="Genomic_DNA"/>
</dbReference>
<gene>
    <name evidence="4" type="ORF">SAMN04487893_11763</name>
</gene>
<dbReference type="Gene3D" id="3.40.630.30">
    <property type="match status" value="1"/>
</dbReference>
<dbReference type="CDD" id="cd04301">
    <property type="entry name" value="NAT_SF"/>
    <property type="match status" value="1"/>
</dbReference>
<dbReference type="InterPro" id="IPR016181">
    <property type="entry name" value="Acyl_CoA_acyltransferase"/>
</dbReference>
<name>A0A1I3UE23_9FLAO</name>
<keyword evidence="2" id="KW-0012">Acyltransferase</keyword>
<organism evidence="4 5">
    <name type="scientific">Myroides guanonis</name>
    <dbReference type="NCBI Taxonomy" id="1150112"/>
    <lineage>
        <taxon>Bacteria</taxon>
        <taxon>Pseudomonadati</taxon>
        <taxon>Bacteroidota</taxon>
        <taxon>Flavobacteriia</taxon>
        <taxon>Flavobacteriales</taxon>
        <taxon>Flavobacteriaceae</taxon>
        <taxon>Myroides</taxon>
    </lineage>
</organism>
<reference evidence="5" key="1">
    <citation type="submission" date="2016-10" db="EMBL/GenBank/DDBJ databases">
        <authorList>
            <person name="Varghese N."/>
            <person name="Submissions S."/>
        </authorList>
    </citation>
    <scope>NUCLEOTIDE SEQUENCE [LARGE SCALE GENOMIC DNA]</scope>
    <source>
        <strain evidence="5">DSM 26542</strain>
    </source>
</reference>
<accession>A0A1I3UE23</accession>
<dbReference type="PANTHER" id="PTHR43877">
    <property type="entry name" value="AMINOALKYLPHOSPHONATE N-ACETYLTRANSFERASE-RELATED-RELATED"/>
    <property type="match status" value="1"/>
</dbReference>
<feature type="domain" description="N-acetyltransferase" evidence="3">
    <location>
        <begin position="3"/>
        <end position="159"/>
    </location>
</feature>
<evidence type="ECO:0000259" key="3">
    <source>
        <dbReference type="PROSITE" id="PS51186"/>
    </source>
</evidence>
<dbReference type="AlphaFoldDB" id="A0A1I3UE23"/>
<dbReference type="PROSITE" id="PS51186">
    <property type="entry name" value="GNAT"/>
    <property type="match status" value="1"/>
</dbReference>
<protein>
    <submittedName>
        <fullName evidence="4">Predicted N-acetyltransferase YhbS</fullName>
    </submittedName>
</protein>
<sequence length="178" mass="19838">MDVIIRKEDVKDYPVVFDVIQKAFENEEMSDHQEHFLVDKLRNADSFVPELSLVAEVDGEIIGYVLLTEIDILDEVTQLMNKSLALAPVAVLPDYQNQGIGSALIRASHDKARELGYKSVIVLGHADYYPKFGYKQADSFGISMPFEVPSENSMALELCNNGLSGVNGMVIYPTAFFE</sequence>
<keyword evidence="5" id="KW-1185">Reference proteome</keyword>